<dbReference type="EMBL" id="CCKQ01003721">
    <property type="protein sequence ID" value="CDW74859.1"/>
    <property type="molecule type" value="Genomic_DNA"/>
</dbReference>
<organism evidence="2 3">
    <name type="scientific">Stylonychia lemnae</name>
    <name type="common">Ciliate</name>
    <dbReference type="NCBI Taxonomy" id="5949"/>
    <lineage>
        <taxon>Eukaryota</taxon>
        <taxon>Sar</taxon>
        <taxon>Alveolata</taxon>
        <taxon>Ciliophora</taxon>
        <taxon>Intramacronucleata</taxon>
        <taxon>Spirotrichea</taxon>
        <taxon>Stichotrichia</taxon>
        <taxon>Sporadotrichida</taxon>
        <taxon>Oxytrichidae</taxon>
        <taxon>Stylonychinae</taxon>
        <taxon>Stylonychia</taxon>
    </lineage>
</organism>
<reference evidence="2 3" key="1">
    <citation type="submission" date="2014-06" db="EMBL/GenBank/DDBJ databases">
        <authorList>
            <person name="Swart Estienne"/>
        </authorList>
    </citation>
    <scope>NUCLEOTIDE SEQUENCE [LARGE SCALE GENOMIC DNA]</scope>
    <source>
        <strain evidence="2 3">130c</strain>
    </source>
</reference>
<feature type="transmembrane region" description="Helical" evidence="1">
    <location>
        <begin position="180"/>
        <end position="201"/>
    </location>
</feature>
<dbReference type="InParanoid" id="A0A078A274"/>
<keyword evidence="1" id="KW-0812">Transmembrane</keyword>
<dbReference type="AlphaFoldDB" id="A0A078A274"/>
<keyword evidence="1" id="KW-1133">Transmembrane helix</keyword>
<protein>
    <recommendedName>
        <fullName evidence="4">Transmembrane protein</fullName>
    </recommendedName>
</protein>
<proteinExistence type="predicted"/>
<feature type="transmembrane region" description="Helical" evidence="1">
    <location>
        <begin position="155"/>
        <end position="174"/>
    </location>
</feature>
<evidence type="ECO:0008006" key="4">
    <source>
        <dbReference type="Google" id="ProtNLM"/>
    </source>
</evidence>
<accession>A0A078A274</accession>
<evidence type="ECO:0000313" key="2">
    <source>
        <dbReference type="EMBL" id="CDW74859.1"/>
    </source>
</evidence>
<dbReference type="OrthoDB" id="10427805at2759"/>
<evidence type="ECO:0000256" key="1">
    <source>
        <dbReference type="SAM" id="Phobius"/>
    </source>
</evidence>
<keyword evidence="3" id="KW-1185">Reference proteome</keyword>
<name>A0A078A274_STYLE</name>
<keyword evidence="1" id="KW-0472">Membrane</keyword>
<dbReference type="Proteomes" id="UP000039865">
    <property type="component" value="Unassembled WGS sequence"/>
</dbReference>
<sequence length="232" mass="28075">MKKQSEAERELERLYGPQDYEKLTSYERLKLSLVQNQYKKETLLYRIFFDKMHRPERFNTIMNQMDEFNNINEFRTFVMQKHQSFPLKYIQKFQVLPRLWQNSSNNEDPKRQLIKEVQSGDVFVENVEEGEKRGGNILMEKKYMNLYNSVYKLELFLYLLVGNLFAYMAIGLYTKTFNRNFMMGLLIPGMMANAGCMYIRLVKQKEYEMVMGPHYAQELMRYRKFFIDEGYD</sequence>
<evidence type="ECO:0000313" key="3">
    <source>
        <dbReference type="Proteomes" id="UP000039865"/>
    </source>
</evidence>
<gene>
    <name evidence="2" type="primary">Contig3704.g3955</name>
    <name evidence="2" type="ORF">STYLEM_3842</name>
</gene>